<dbReference type="Proteomes" id="UP000192328">
    <property type="component" value="Unassembled WGS sequence"/>
</dbReference>
<accession>A0AC61PKK0</accession>
<comment type="caution">
    <text evidence="1">The sequence shown here is derived from an EMBL/GenBank/DDBJ whole genome shotgun (WGS) entry which is preliminary data.</text>
</comment>
<organism evidence="1 2">
    <name type="scientific">Aristaeella lactis</name>
    <dbReference type="NCBI Taxonomy" id="3046383"/>
    <lineage>
        <taxon>Bacteria</taxon>
        <taxon>Bacillati</taxon>
        <taxon>Bacillota</taxon>
        <taxon>Clostridia</taxon>
        <taxon>Eubacteriales</taxon>
        <taxon>Aristaeellaceae</taxon>
        <taxon>Aristaeella</taxon>
    </lineage>
</organism>
<reference evidence="1" key="1">
    <citation type="submission" date="2017-04" db="EMBL/GenBank/DDBJ databases">
        <authorList>
            <person name="Varghese N."/>
            <person name="Submissions S."/>
        </authorList>
    </citation>
    <scope>NUCLEOTIDE SEQUENCE</scope>
    <source>
        <strain evidence="1">WTE2008</strain>
    </source>
</reference>
<evidence type="ECO:0000313" key="2">
    <source>
        <dbReference type="Proteomes" id="UP000192328"/>
    </source>
</evidence>
<proteinExistence type="predicted"/>
<keyword evidence="2" id="KW-1185">Reference proteome</keyword>
<sequence>MRKALRPVLWLLLILSLMAQVLPALGEGGSTRWADASDEIDKYLDTAFEDYLAGDAGTAYNNVNDAYFRVYETTGFERQTMSYISGVRKNAVEMQFSACKAAVKKENTDQETIVSVRGALLKLKAMIREDGNKLAAQQGGVQSENKFYKNGEPVSADPYPEYSPDPNAAAKYASWYEAASLTKELLDTAYLAYLDKDFEAADDNLNTAYYSVYEESGLSHKIYTELGVKDRRETEKQFAELRTLVSAGNEKYQKNKYRTTSDKTKQVLLKKAKTLDEKAAAEKGTTEAAAEEAATETAEEAQSSPQWLTFLGAFGIIVREGLEAILVIAAIIAYLVKSGNGKSLKNVYIGALAGILASFAAAAVLYFVKQAVAGAGMAQELIEGVTALIAVCVLFYVSNWMISKAEAAAWTGYIDSKVRSGVEKRSAFTLAFTAFLSVFREGAEVVLFYQPMLQEGNAGMVWAGFGAGVVILVFVYLAITKLSIKLPIKVFFTATSILMAVMCVSFLGSGIKELAEGNLFDLTLRVPGIPENDVIQIFGIYPYLETLVPQLILAIILLVTFMIAHYRGRLAAQRKELTAAQQ</sequence>
<protein>
    <submittedName>
        <fullName evidence="1">High-affinity iron transporter</fullName>
    </submittedName>
</protein>
<name>A0AC61PKK0_9FIRM</name>
<gene>
    <name evidence="1" type="ORF">SAMN06297397_1331</name>
</gene>
<dbReference type="EMBL" id="FWXZ01000002">
    <property type="protein sequence ID" value="SMC54026.1"/>
    <property type="molecule type" value="Genomic_DNA"/>
</dbReference>
<evidence type="ECO:0000313" key="1">
    <source>
        <dbReference type="EMBL" id="SMC54026.1"/>
    </source>
</evidence>